<accession>A0ABS3MVP5</accession>
<gene>
    <name evidence="1" type="ORF">J4P68_40745</name>
</gene>
<dbReference type="Proteomes" id="UP000692816">
    <property type="component" value="Unassembled WGS sequence"/>
</dbReference>
<organism evidence="1 2">
    <name type="scientific">Bradyrhizobium quebecense</name>
    <dbReference type="NCBI Taxonomy" id="2748629"/>
    <lineage>
        <taxon>Bacteria</taxon>
        <taxon>Pseudomonadati</taxon>
        <taxon>Pseudomonadota</taxon>
        <taxon>Alphaproteobacteria</taxon>
        <taxon>Hyphomicrobiales</taxon>
        <taxon>Nitrobacteraceae</taxon>
        <taxon>Bradyrhizobium</taxon>
    </lineage>
</organism>
<evidence type="ECO:0000313" key="2">
    <source>
        <dbReference type="Proteomes" id="UP000692816"/>
    </source>
</evidence>
<reference evidence="1" key="1">
    <citation type="journal article" date="2021" name="Int. J. Syst. Evol. Microbiol.">
        <title>Bradyrhizobium septentrionale sp. nov. (sv. septentrionale) and Bradyrhizobium quebecense sp. nov. (sv. septentrionale) associated with legumes native to Canada possess rearranged symbiosis genes and numerous insertion sequences.</title>
        <authorList>
            <person name="Bromfield E.S.P."/>
            <person name="Cloutier S."/>
        </authorList>
    </citation>
    <scope>NUCLEOTIDE SEQUENCE</scope>
    <source>
        <strain evidence="1">12S5</strain>
    </source>
</reference>
<proteinExistence type="predicted"/>
<keyword evidence="2" id="KW-1185">Reference proteome</keyword>
<comment type="caution">
    <text evidence="1">The sequence shown here is derived from an EMBL/GenBank/DDBJ whole genome shotgun (WGS) entry which is preliminary data.</text>
</comment>
<evidence type="ECO:0000313" key="1">
    <source>
        <dbReference type="EMBL" id="MBO1435575.1"/>
    </source>
</evidence>
<name>A0ABS3MVP5_9BRAD</name>
<dbReference type="EMBL" id="JAGEPA010000002">
    <property type="protein sequence ID" value="MBO1435575.1"/>
    <property type="molecule type" value="Genomic_DNA"/>
</dbReference>
<dbReference type="RefSeq" id="WP_207841118.1">
    <property type="nucleotide sequence ID" value="NZ_CP088283.1"/>
</dbReference>
<sequence>MPDWRRDKGGNTEYGPLSIVEDMRIGVQNFLVLAEDILIMWAVDHPSLPGAMGVRVISEAERNAACPIKYKMDLRPELLAQLGVPLR</sequence>
<protein>
    <submittedName>
        <fullName evidence="1">Uncharacterized protein</fullName>
    </submittedName>
</protein>